<dbReference type="NCBIfam" id="NF009379">
    <property type="entry name" value="PRK12740.1-3"/>
    <property type="match status" value="1"/>
</dbReference>
<dbReference type="PANTHER" id="PTHR43261">
    <property type="entry name" value="TRANSLATION ELONGATION FACTOR G-RELATED"/>
    <property type="match status" value="1"/>
</dbReference>
<dbReference type="RefSeq" id="WP_379786975.1">
    <property type="nucleotide sequence ID" value="NZ_JBHSHL010000002.1"/>
</dbReference>
<dbReference type="Gene3D" id="3.30.230.10">
    <property type="match status" value="1"/>
</dbReference>
<dbReference type="InterPro" id="IPR035649">
    <property type="entry name" value="EFG_V"/>
</dbReference>
<feature type="region of interest" description="Disordered" evidence="3">
    <location>
        <begin position="457"/>
        <end position="476"/>
    </location>
</feature>
<dbReference type="InterPro" id="IPR047872">
    <property type="entry name" value="EFG_IV"/>
</dbReference>
<dbReference type="Pfam" id="PF00679">
    <property type="entry name" value="EFG_C"/>
    <property type="match status" value="1"/>
</dbReference>
<evidence type="ECO:0000256" key="3">
    <source>
        <dbReference type="SAM" id="MobiDB-lite"/>
    </source>
</evidence>
<keyword evidence="5" id="KW-0251">Elongation factor</keyword>
<dbReference type="CDD" id="cd16262">
    <property type="entry name" value="EFG_III"/>
    <property type="match status" value="1"/>
</dbReference>
<dbReference type="SUPFAM" id="SSF54211">
    <property type="entry name" value="Ribosomal protein S5 domain 2-like"/>
    <property type="match status" value="1"/>
</dbReference>
<accession>A0ABV9QLI8</accession>
<dbReference type="InterPro" id="IPR009022">
    <property type="entry name" value="EFG_III"/>
</dbReference>
<dbReference type="Gene3D" id="2.40.30.10">
    <property type="entry name" value="Translation factors"/>
    <property type="match status" value="1"/>
</dbReference>
<dbReference type="InterPro" id="IPR005225">
    <property type="entry name" value="Small_GTP-bd"/>
</dbReference>
<dbReference type="InterPro" id="IPR000795">
    <property type="entry name" value="T_Tr_GTP-bd_dom"/>
</dbReference>
<dbReference type="Proteomes" id="UP001595916">
    <property type="component" value="Unassembled WGS sequence"/>
</dbReference>
<dbReference type="PRINTS" id="PR00315">
    <property type="entry name" value="ELONGATNFCT"/>
</dbReference>
<comment type="caution">
    <text evidence="5">The sequence shown here is derived from an EMBL/GenBank/DDBJ whole genome shotgun (WGS) entry which is preliminary data.</text>
</comment>
<dbReference type="PROSITE" id="PS51722">
    <property type="entry name" value="G_TR_2"/>
    <property type="match status" value="1"/>
</dbReference>
<dbReference type="InterPro" id="IPR000640">
    <property type="entry name" value="EFG_V-like"/>
</dbReference>
<sequence length="661" mass="73847">MRKYESEKIRNVAILGHSGSGKSNLIEAIHFTAGLNNKISKPTDAVNLTSSMKLFSVEYHNNKYNILDTPGYFDFSGEVISAMGAASGAIIVVDGTTDLQVGTDKALEITDDFNVPRLIFVNKIDSEKAEYDKILEQLRERYGKKIAPFHIPWGKGDSFKGFINVVGMFSREYNGKECVTVPFPEEYREEAAPVREMLLESVAESDEALMDKYFNGEEFTNDEIRRGLRAGVLNGDIIPVLCGSTAKNIGIHTLLDSMIDFLPSPVDILATRYSTDFIIRVFKTVVDPFIGRISYAKIVEGDVDPEVELFNLNRDSKEKVTKMYTMVNGELKEMDGGVAGDIVVLTKLSDTFTGDTLATSKDKTPIEPLEFPKPQMLVAIEPANKGDEDKISTGLQRLMEEDPSFTWERNAETKQTVLGVQGDIHVNALKDKLKDKFGVAVELHDLKVPYRETIKGKSDVQGKHKKQSGGHGQYGDVKIRFEPSREEFEFTEEIFGGSVPKSYIPAVEKGLRESMEHGILAGYPVTHIKATLYDGSYHDVDSSEMAFKLAANLAFKKGMEEARPVLLEPIMRLSIVVPEEYMGDIMGDINKKRGKVLGMEAYKNRKQLIKAEAPQAETFKYAIDLKAMTQGKGYFEMEFVRYEEVPAQMAEKIVAQAKTEE</sequence>
<organism evidence="5 6">
    <name type="scientific">Filifactor villosus</name>
    <dbReference type="NCBI Taxonomy" id="29374"/>
    <lineage>
        <taxon>Bacteria</taxon>
        <taxon>Bacillati</taxon>
        <taxon>Bacillota</taxon>
        <taxon>Clostridia</taxon>
        <taxon>Peptostreptococcales</taxon>
        <taxon>Filifactoraceae</taxon>
        <taxon>Filifactor</taxon>
    </lineage>
</organism>
<proteinExistence type="predicted"/>
<dbReference type="Gene3D" id="3.30.70.240">
    <property type="match status" value="1"/>
</dbReference>
<evidence type="ECO:0000256" key="1">
    <source>
        <dbReference type="ARBA" id="ARBA00022741"/>
    </source>
</evidence>
<dbReference type="SUPFAM" id="SSF54980">
    <property type="entry name" value="EF-G C-terminal domain-like"/>
    <property type="match status" value="2"/>
</dbReference>
<reference evidence="6" key="1">
    <citation type="journal article" date="2019" name="Int. J. Syst. Evol. Microbiol.">
        <title>The Global Catalogue of Microorganisms (GCM) 10K type strain sequencing project: providing services to taxonomists for standard genome sequencing and annotation.</title>
        <authorList>
            <consortium name="The Broad Institute Genomics Platform"/>
            <consortium name="The Broad Institute Genome Sequencing Center for Infectious Disease"/>
            <person name="Wu L."/>
            <person name="Ma J."/>
        </authorList>
    </citation>
    <scope>NUCLEOTIDE SEQUENCE [LARGE SCALE GENOMIC DNA]</scope>
    <source>
        <strain evidence="6">CCUG 46385</strain>
    </source>
</reference>
<keyword evidence="2" id="KW-0342">GTP-binding</keyword>
<dbReference type="SMART" id="SM00838">
    <property type="entry name" value="EFG_C"/>
    <property type="match status" value="1"/>
</dbReference>
<dbReference type="InterPro" id="IPR035647">
    <property type="entry name" value="EFG_III/V"/>
</dbReference>
<evidence type="ECO:0000313" key="5">
    <source>
        <dbReference type="EMBL" id="MFC4803541.1"/>
    </source>
</evidence>
<evidence type="ECO:0000259" key="4">
    <source>
        <dbReference type="PROSITE" id="PS51722"/>
    </source>
</evidence>
<dbReference type="InterPro" id="IPR009000">
    <property type="entry name" value="Transl_B-barrel_sf"/>
</dbReference>
<dbReference type="CDD" id="cd01434">
    <property type="entry name" value="EFG_mtEFG1_IV"/>
    <property type="match status" value="1"/>
</dbReference>
<feature type="domain" description="Tr-type G" evidence="4">
    <location>
        <begin position="7"/>
        <end position="266"/>
    </location>
</feature>
<dbReference type="NCBIfam" id="NF009381">
    <property type="entry name" value="PRK12740.1-5"/>
    <property type="match status" value="1"/>
</dbReference>
<dbReference type="Pfam" id="PF22042">
    <property type="entry name" value="EF-G_D2"/>
    <property type="match status" value="1"/>
</dbReference>
<dbReference type="InterPro" id="IPR014721">
    <property type="entry name" value="Ribsml_uS5_D2-typ_fold_subgr"/>
</dbReference>
<dbReference type="InterPro" id="IPR053905">
    <property type="entry name" value="EF-G-like_DII"/>
</dbReference>
<dbReference type="Pfam" id="PF03764">
    <property type="entry name" value="EFG_IV"/>
    <property type="match status" value="1"/>
</dbReference>
<keyword evidence="6" id="KW-1185">Reference proteome</keyword>
<dbReference type="Gene3D" id="3.40.50.300">
    <property type="entry name" value="P-loop containing nucleotide triphosphate hydrolases"/>
    <property type="match status" value="1"/>
</dbReference>
<dbReference type="SUPFAM" id="SSF50447">
    <property type="entry name" value="Translation proteins"/>
    <property type="match status" value="1"/>
</dbReference>
<dbReference type="Pfam" id="PF14492">
    <property type="entry name" value="EFG_III"/>
    <property type="match status" value="1"/>
</dbReference>
<keyword evidence="1" id="KW-0547">Nucleotide-binding</keyword>
<dbReference type="PANTHER" id="PTHR43261:SF6">
    <property type="entry name" value="ELONGATION FACTOR G-LIKE PROTEIN"/>
    <property type="match status" value="1"/>
</dbReference>
<gene>
    <name evidence="5" type="ORF">ACFO4R_00450</name>
</gene>
<protein>
    <submittedName>
        <fullName evidence="5">Elongation factor G</fullName>
    </submittedName>
</protein>
<dbReference type="InterPro" id="IPR041095">
    <property type="entry name" value="EFG_II"/>
</dbReference>
<dbReference type="InterPro" id="IPR027417">
    <property type="entry name" value="P-loop_NTPase"/>
</dbReference>
<keyword evidence="5" id="KW-0648">Protein biosynthesis</keyword>
<dbReference type="Pfam" id="PF00009">
    <property type="entry name" value="GTP_EFTU"/>
    <property type="match status" value="1"/>
</dbReference>
<dbReference type="NCBIfam" id="TIGR00231">
    <property type="entry name" value="small_GTP"/>
    <property type="match status" value="1"/>
</dbReference>
<evidence type="ECO:0000256" key="2">
    <source>
        <dbReference type="ARBA" id="ARBA00023134"/>
    </source>
</evidence>
<dbReference type="GO" id="GO:0003746">
    <property type="term" value="F:translation elongation factor activity"/>
    <property type="evidence" value="ECO:0007669"/>
    <property type="project" value="UniProtKB-KW"/>
</dbReference>
<evidence type="ECO:0000313" key="6">
    <source>
        <dbReference type="Proteomes" id="UP001595916"/>
    </source>
</evidence>
<dbReference type="Gene3D" id="3.30.70.870">
    <property type="entry name" value="Elongation Factor G (Translational Gtpase), domain 3"/>
    <property type="match status" value="1"/>
</dbReference>
<dbReference type="SMART" id="SM00889">
    <property type="entry name" value="EFG_IV"/>
    <property type="match status" value="1"/>
</dbReference>
<dbReference type="InterPro" id="IPR005517">
    <property type="entry name" value="Transl_elong_EFG/EF2_IV"/>
</dbReference>
<dbReference type="CDD" id="cd03713">
    <property type="entry name" value="EFG_mtEFG_C"/>
    <property type="match status" value="1"/>
</dbReference>
<dbReference type="EMBL" id="JBHSHL010000002">
    <property type="protein sequence ID" value="MFC4803541.1"/>
    <property type="molecule type" value="Genomic_DNA"/>
</dbReference>
<name>A0ABV9QLI8_9FIRM</name>
<dbReference type="InterPro" id="IPR020568">
    <property type="entry name" value="Ribosomal_Su5_D2-typ_SF"/>
</dbReference>
<dbReference type="SUPFAM" id="SSF52540">
    <property type="entry name" value="P-loop containing nucleoside triphosphate hydrolases"/>
    <property type="match status" value="1"/>
</dbReference>
<dbReference type="CDD" id="cd04170">
    <property type="entry name" value="EF-G_bact"/>
    <property type="match status" value="1"/>
</dbReference>